<gene>
    <name evidence="2" type="ORF">Afe05nite_76680</name>
</gene>
<protein>
    <submittedName>
        <fullName evidence="2">Uncharacterized protein</fullName>
    </submittedName>
</protein>
<feature type="region of interest" description="Disordered" evidence="1">
    <location>
        <begin position="1"/>
        <end position="35"/>
    </location>
</feature>
<evidence type="ECO:0000256" key="1">
    <source>
        <dbReference type="SAM" id="MobiDB-lite"/>
    </source>
</evidence>
<feature type="compositionally biased region" description="Polar residues" evidence="1">
    <location>
        <begin position="115"/>
        <end position="129"/>
    </location>
</feature>
<keyword evidence="3" id="KW-1185">Reference proteome</keyword>
<dbReference type="Proteomes" id="UP000598174">
    <property type="component" value="Unassembled WGS sequence"/>
</dbReference>
<comment type="caution">
    <text evidence="2">The sequence shown here is derived from an EMBL/GenBank/DDBJ whole genome shotgun (WGS) entry which is preliminary data.</text>
</comment>
<sequence>MSLLSPPPLSPADFTGLGTPTEQVGAARQTATAGGLKRATIGVTAGAANCRQGTGCDPSPASPKKDELDADEFGKVHQRARTAESGDRGPPASPENALPTRNRTTERRPRPRLSANPSQPLPGSNRETP</sequence>
<feature type="compositionally biased region" description="Pro residues" evidence="1">
    <location>
        <begin position="1"/>
        <end position="10"/>
    </location>
</feature>
<organism evidence="2 3">
    <name type="scientific">Paractinoplanes ferrugineus</name>
    <dbReference type="NCBI Taxonomy" id="113564"/>
    <lineage>
        <taxon>Bacteria</taxon>
        <taxon>Bacillati</taxon>
        <taxon>Actinomycetota</taxon>
        <taxon>Actinomycetes</taxon>
        <taxon>Micromonosporales</taxon>
        <taxon>Micromonosporaceae</taxon>
        <taxon>Paractinoplanes</taxon>
    </lineage>
</organism>
<reference evidence="2" key="1">
    <citation type="submission" date="2021-01" db="EMBL/GenBank/DDBJ databases">
        <title>Whole genome shotgun sequence of Actinoplanes ferrugineus NBRC 15555.</title>
        <authorList>
            <person name="Komaki H."/>
            <person name="Tamura T."/>
        </authorList>
    </citation>
    <scope>NUCLEOTIDE SEQUENCE</scope>
    <source>
        <strain evidence="2">NBRC 15555</strain>
    </source>
</reference>
<dbReference type="AlphaFoldDB" id="A0A919MHH3"/>
<proteinExistence type="predicted"/>
<accession>A0A919MHH3</accession>
<feature type="compositionally biased region" description="Basic and acidic residues" evidence="1">
    <location>
        <begin position="63"/>
        <end position="87"/>
    </location>
</feature>
<dbReference type="EMBL" id="BOMM01000073">
    <property type="protein sequence ID" value="GIE15828.1"/>
    <property type="molecule type" value="Genomic_DNA"/>
</dbReference>
<name>A0A919MHH3_9ACTN</name>
<evidence type="ECO:0000313" key="2">
    <source>
        <dbReference type="EMBL" id="GIE15828.1"/>
    </source>
</evidence>
<evidence type="ECO:0000313" key="3">
    <source>
        <dbReference type="Proteomes" id="UP000598174"/>
    </source>
</evidence>
<feature type="region of interest" description="Disordered" evidence="1">
    <location>
        <begin position="47"/>
        <end position="129"/>
    </location>
</feature>